<dbReference type="EMBL" id="JAVDYB010000001">
    <property type="protein sequence ID" value="MDR7275765.1"/>
    <property type="molecule type" value="Genomic_DNA"/>
</dbReference>
<sequence>MHTNPIMIPGVAGWVSVTLPALGRPAITVNGMPAQRLRGSDFLLPGAAGAPVLVKLKTGLAEPFPSILTVDATYRTGPPLPGYLKALALLPILFIPLGGVLFGAVFAVPAIIANLRVSRSPLSALGKLAAIAAIDLGAILAIISVIIALATLVE</sequence>
<keyword evidence="1" id="KW-1133">Transmembrane helix</keyword>
<comment type="caution">
    <text evidence="2">The sequence shown here is derived from an EMBL/GenBank/DDBJ whole genome shotgun (WGS) entry which is preliminary data.</text>
</comment>
<protein>
    <submittedName>
        <fullName evidence="2">Uncharacterized protein</fullName>
    </submittedName>
</protein>
<organism evidence="2 3">
    <name type="scientific">Catenuloplanes atrovinosus</name>
    <dbReference type="NCBI Taxonomy" id="137266"/>
    <lineage>
        <taxon>Bacteria</taxon>
        <taxon>Bacillati</taxon>
        <taxon>Actinomycetota</taxon>
        <taxon>Actinomycetes</taxon>
        <taxon>Micromonosporales</taxon>
        <taxon>Micromonosporaceae</taxon>
        <taxon>Catenuloplanes</taxon>
    </lineage>
</organism>
<gene>
    <name evidence="2" type="ORF">J2S41_002543</name>
</gene>
<dbReference type="Proteomes" id="UP001183643">
    <property type="component" value="Unassembled WGS sequence"/>
</dbReference>
<accession>A0AAE3YLL3</accession>
<proteinExistence type="predicted"/>
<keyword evidence="1" id="KW-0812">Transmembrane</keyword>
<name>A0AAE3YLL3_9ACTN</name>
<evidence type="ECO:0000313" key="2">
    <source>
        <dbReference type="EMBL" id="MDR7275765.1"/>
    </source>
</evidence>
<dbReference type="RefSeq" id="WP_310367121.1">
    <property type="nucleotide sequence ID" value="NZ_JAVDYB010000001.1"/>
</dbReference>
<evidence type="ECO:0000256" key="1">
    <source>
        <dbReference type="SAM" id="Phobius"/>
    </source>
</evidence>
<dbReference type="AlphaFoldDB" id="A0AAE3YLL3"/>
<feature type="transmembrane region" description="Helical" evidence="1">
    <location>
        <begin position="88"/>
        <end position="112"/>
    </location>
</feature>
<keyword evidence="3" id="KW-1185">Reference proteome</keyword>
<evidence type="ECO:0000313" key="3">
    <source>
        <dbReference type="Proteomes" id="UP001183643"/>
    </source>
</evidence>
<feature type="transmembrane region" description="Helical" evidence="1">
    <location>
        <begin position="124"/>
        <end position="153"/>
    </location>
</feature>
<keyword evidence="1" id="KW-0472">Membrane</keyword>
<reference evidence="2" key="1">
    <citation type="submission" date="2023-07" db="EMBL/GenBank/DDBJ databases">
        <title>Sequencing the genomes of 1000 actinobacteria strains.</title>
        <authorList>
            <person name="Klenk H.-P."/>
        </authorList>
    </citation>
    <scope>NUCLEOTIDE SEQUENCE</scope>
    <source>
        <strain evidence="2">DSM 44707</strain>
    </source>
</reference>